<evidence type="ECO:0000256" key="3">
    <source>
        <dbReference type="ARBA" id="ARBA00012715"/>
    </source>
</evidence>
<dbReference type="InterPro" id="IPR043134">
    <property type="entry name" value="GTP-CH-I_N"/>
</dbReference>
<protein>
    <recommendedName>
        <fullName evidence="3">GTP cyclohydrolase I</fullName>
        <ecNumber evidence="3">3.5.4.16</ecNumber>
    </recommendedName>
</protein>
<accession>A0A0F9PU79</accession>
<gene>
    <name evidence="6" type="ORF">LCGC14_0801150</name>
</gene>
<reference evidence="6" key="1">
    <citation type="journal article" date="2015" name="Nature">
        <title>Complex archaea that bridge the gap between prokaryotes and eukaryotes.</title>
        <authorList>
            <person name="Spang A."/>
            <person name="Saw J.H."/>
            <person name="Jorgensen S.L."/>
            <person name="Zaremba-Niedzwiedzka K."/>
            <person name="Martijn J."/>
            <person name="Lind A.E."/>
            <person name="van Eijk R."/>
            <person name="Schleper C."/>
            <person name="Guy L."/>
            <person name="Ettema T.J."/>
        </authorList>
    </citation>
    <scope>NUCLEOTIDE SEQUENCE</scope>
</reference>
<evidence type="ECO:0000259" key="5">
    <source>
        <dbReference type="Pfam" id="PF01227"/>
    </source>
</evidence>
<dbReference type="HAMAP" id="MF_00223">
    <property type="entry name" value="FolE"/>
    <property type="match status" value="1"/>
</dbReference>
<comment type="pathway">
    <text evidence="2">Cofactor biosynthesis; 7,8-dihydroneopterin triphosphate biosynthesis; 7,8-dihydroneopterin triphosphate from GTP: step 1/1.</text>
</comment>
<dbReference type="GO" id="GO:0005737">
    <property type="term" value="C:cytoplasm"/>
    <property type="evidence" value="ECO:0007669"/>
    <property type="project" value="TreeGrafter"/>
</dbReference>
<dbReference type="SUPFAM" id="SSF55620">
    <property type="entry name" value="Tetrahydrobiopterin biosynthesis enzymes-like"/>
    <property type="match status" value="1"/>
</dbReference>
<evidence type="ECO:0000256" key="2">
    <source>
        <dbReference type="ARBA" id="ARBA00005080"/>
    </source>
</evidence>
<dbReference type="EC" id="3.5.4.16" evidence="3"/>
<dbReference type="GO" id="GO:0046654">
    <property type="term" value="P:tetrahydrofolate biosynthetic process"/>
    <property type="evidence" value="ECO:0007669"/>
    <property type="project" value="InterPro"/>
</dbReference>
<name>A0A0F9PU79_9ZZZZ</name>
<dbReference type="UniPathway" id="UPA00848">
    <property type="reaction ID" value="UER00151"/>
</dbReference>
<dbReference type="Pfam" id="PF01227">
    <property type="entry name" value="GTP_cyclohydroI"/>
    <property type="match status" value="1"/>
</dbReference>
<sequence>MTEQTDKLEQAARLIIEALNEDPTREGLEDTPRRFRDAFMEDFMPNGSPEEALAEMTMEETFEQMVMVRNVPIRSLCEHHILPWFGRVAIGYIPQDKTVGLSKLTRMVQAVGRGLTIQERCTDKLAAAMNSVLRPVGCMVVIEAIHTCTLLRGVRTELQTFTTSATMGVFLTNPAPRQEFLTLLTRGSIV</sequence>
<dbReference type="Gene3D" id="3.30.1130.10">
    <property type="match status" value="1"/>
</dbReference>
<dbReference type="AlphaFoldDB" id="A0A0F9PU79"/>
<feature type="domain" description="GTP cyclohydrolase I" evidence="5">
    <location>
        <begin position="9"/>
        <end position="184"/>
    </location>
</feature>
<keyword evidence="4" id="KW-0378">Hydrolase</keyword>
<dbReference type="GO" id="GO:0006729">
    <property type="term" value="P:tetrahydrobiopterin biosynthetic process"/>
    <property type="evidence" value="ECO:0007669"/>
    <property type="project" value="TreeGrafter"/>
</dbReference>
<dbReference type="FunFam" id="3.30.1130.10:FF:000001">
    <property type="entry name" value="GTP cyclohydrolase 1"/>
    <property type="match status" value="1"/>
</dbReference>
<dbReference type="Gene3D" id="1.10.286.10">
    <property type="match status" value="1"/>
</dbReference>
<dbReference type="NCBIfam" id="NF006826">
    <property type="entry name" value="PRK09347.1-3"/>
    <property type="match status" value="1"/>
</dbReference>
<evidence type="ECO:0000256" key="4">
    <source>
        <dbReference type="ARBA" id="ARBA00022801"/>
    </source>
</evidence>
<dbReference type="PANTHER" id="PTHR11109:SF7">
    <property type="entry name" value="GTP CYCLOHYDROLASE 1"/>
    <property type="match status" value="1"/>
</dbReference>
<dbReference type="InterPro" id="IPR020602">
    <property type="entry name" value="GTP_CycHdrlase_I_dom"/>
</dbReference>
<evidence type="ECO:0000313" key="6">
    <source>
        <dbReference type="EMBL" id="KKN33709.1"/>
    </source>
</evidence>
<evidence type="ECO:0000256" key="1">
    <source>
        <dbReference type="ARBA" id="ARBA00001052"/>
    </source>
</evidence>
<comment type="catalytic activity">
    <reaction evidence="1">
        <text>GTP + H2O = 7,8-dihydroneopterin 3'-triphosphate + formate + H(+)</text>
        <dbReference type="Rhea" id="RHEA:17473"/>
        <dbReference type="ChEBI" id="CHEBI:15377"/>
        <dbReference type="ChEBI" id="CHEBI:15378"/>
        <dbReference type="ChEBI" id="CHEBI:15740"/>
        <dbReference type="ChEBI" id="CHEBI:37565"/>
        <dbReference type="ChEBI" id="CHEBI:58462"/>
        <dbReference type="EC" id="3.5.4.16"/>
    </reaction>
</comment>
<dbReference type="InterPro" id="IPR018234">
    <property type="entry name" value="GTP_CycHdrlase_I_CS"/>
</dbReference>
<dbReference type="GO" id="GO:0008270">
    <property type="term" value="F:zinc ion binding"/>
    <property type="evidence" value="ECO:0007669"/>
    <property type="project" value="TreeGrafter"/>
</dbReference>
<proteinExistence type="inferred from homology"/>
<dbReference type="NCBIfam" id="NF006825">
    <property type="entry name" value="PRK09347.1-2"/>
    <property type="match status" value="1"/>
</dbReference>
<dbReference type="EMBL" id="LAZR01002157">
    <property type="protein sequence ID" value="KKN33709.1"/>
    <property type="molecule type" value="Genomic_DNA"/>
</dbReference>
<dbReference type="InterPro" id="IPR043133">
    <property type="entry name" value="GTP-CH-I_C/QueF"/>
</dbReference>
<dbReference type="GO" id="GO:0005525">
    <property type="term" value="F:GTP binding"/>
    <property type="evidence" value="ECO:0007669"/>
    <property type="project" value="TreeGrafter"/>
</dbReference>
<organism evidence="6">
    <name type="scientific">marine sediment metagenome</name>
    <dbReference type="NCBI Taxonomy" id="412755"/>
    <lineage>
        <taxon>unclassified sequences</taxon>
        <taxon>metagenomes</taxon>
        <taxon>ecological metagenomes</taxon>
    </lineage>
</organism>
<dbReference type="GO" id="GO:0003934">
    <property type="term" value="F:GTP cyclohydrolase I activity"/>
    <property type="evidence" value="ECO:0007669"/>
    <property type="project" value="UniProtKB-EC"/>
</dbReference>
<dbReference type="PANTHER" id="PTHR11109">
    <property type="entry name" value="GTP CYCLOHYDROLASE I"/>
    <property type="match status" value="1"/>
</dbReference>
<dbReference type="PROSITE" id="PS00859">
    <property type="entry name" value="GTP_CYCLOHYDROL_1_1"/>
    <property type="match status" value="1"/>
</dbReference>
<dbReference type="InterPro" id="IPR001474">
    <property type="entry name" value="GTP_CycHdrlase_I"/>
</dbReference>
<comment type="caution">
    <text evidence="6">The sequence shown here is derived from an EMBL/GenBank/DDBJ whole genome shotgun (WGS) entry which is preliminary data.</text>
</comment>